<dbReference type="SUPFAM" id="SSF47986">
    <property type="entry name" value="DEATH domain"/>
    <property type="match status" value="2"/>
</dbReference>
<dbReference type="PANTHER" id="PTHR46985:SF4">
    <property type="entry name" value="CASPASE RECRUITMENT DOMAIN-CONTAINING PROTEIN 8"/>
    <property type="match status" value="1"/>
</dbReference>
<proteinExistence type="predicted"/>
<dbReference type="PROSITE" id="PS51830">
    <property type="entry name" value="FIIND"/>
    <property type="match status" value="1"/>
</dbReference>
<dbReference type="STRING" id="13735.ENSPSIP00000015286"/>
<name>K7G4S5_PELSI</name>
<evidence type="ECO:0000259" key="6">
    <source>
        <dbReference type="PROSITE" id="PS50824"/>
    </source>
</evidence>
<evidence type="ECO:0000256" key="1">
    <source>
        <dbReference type="ARBA" id="ARBA00004514"/>
    </source>
</evidence>
<reference evidence="9" key="1">
    <citation type="submission" date="2011-10" db="EMBL/GenBank/DDBJ databases">
        <authorList>
            <consortium name="Soft-shell Turtle Genome Consortium"/>
        </authorList>
    </citation>
    <scope>NUCLEOTIDE SEQUENCE [LARGE SCALE GENOMIC DNA]</scope>
    <source>
        <strain evidence="9">Daiwa-1</strain>
    </source>
</reference>
<dbReference type="Gene3D" id="1.10.533.10">
    <property type="entry name" value="Death Domain, Fas"/>
    <property type="match status" value="2"/>
</dbReference>
<dbReference type="GeneTree" id="ENSGT00830000128447"/>
<dbReference type="EMBL" id="AGCU01072306">
    <property type="status" value="NOT_ANNOTATED_CDS"/>
    <property type="molecule type" value="Genomic_DNA"/>
</dbReference>
<reference evidence="9" key="2">
    <citation type="journal article" date="2013" name="Nat. Genet.">
        <title>The draft genomes of soft-shell turtle and green sea turtle yield insights into the development and evolution of the turtle-specific body plan.</title>
        <authorList>
            <person name="Wang Z."/>
            <person name="Pascual-Anaya J."/>
            <person name="Zadissa A."/>
            <person name="Li W."/>
            <person name="Niimura Y."/>
            <person name="Huang Z."/>
            <person name="Li C."/>
            <person name="White S."/>
            <person name="Xiong Z."/>
            <person name="Fang D."/>
            <person name="Wang B."/>
            <person name="Ming Y."/>
            <person name="Chen Y."/>
            <person name="Zheng Y."/>
            <person name="Kuraku S."/>
            <person name="Pignatelli M."/>
            <person name="Herrero J."/>
            <person name="Beal K."/>
            <person name="Nozawa M."/>
            <person name="Li Q."/>
            <person name="Wang J."/>
            <person name="Zhang H."/>
            <person name="Yu L."/>
            <person name="Shigenobu S."/>
            <person name="Wang J."/>
            <person name="Liu J."/>
            <person name="Flicek P."/>
            <person name="Searle S."/>
            <person name="Wang J."/>
            <person name="Kuratani S."/>
            <person name="Yin Y."/>
            <person name="Aken B."/>
            <person name="Zhang G."/>
            <person name="Irie N."/>
        </authorList>
    </citation>
    <scope>NUCLEOTIDE SEQUENCE [LARGE SCALE GENOMIC DNA]</scope>
    <source>
        <strain evidence="9">Daiwa-1</strain>
    </source>
</reference>
<accession>K7G4S5</accession>
<feature type="domain" description="Pyrin" evidence="6">
    <location>
        <begin position="1"/>
        <end position="91"/>
    </location>
</feature>
<dbReference type="PROSITE" id="PS50824">
    <property type="entry name" value="DAPIN"/>
    <property type="match status" value="2"/>
</dbReference>
<organism evidence="8 9">
    <name type="scientific">Pelodiscus sinensis</name>
    <name type="common">Chinese softshell turtle</name>
    <name type="synonym">Trionyx sinensis</name>
    <dbReference type="NCBI Taxonomy" id="13735"/>
    <lineage>
        <taxon>Eukaryota</taxon>
        <taxon>Metazoa</taxon>
        <taxon>Chordata</taxon>
        <taxon>Craniata</taxon>
        <taxon>Vertebrata</taxon>
        <taxon>Euteleostomi</taxon>
        <taxon>Archelosauria</taxon>
        <taxon>Testudinata</taxon>
        <taxon>Testudines</taxon>
        <taxon>Cryptodira</taxon>
        <taxon>Trionychia</taxon>
        <taxon>Trionychidae</taxon>
        <taxon>Pelodiscus</taxon>
    </lineage>
</organism>
<dbReference type="Proteomes" id="UP000007267">
    <property type="component" value="Unassembled WGS sequence"/>
</dbReference>
<dbReference type="Pfam" id="PF23679">
    <property type="entry name" value="UPA-FIIND"/>
    <property type="match status" value="1"/>
</dbReference>
<feature type="domain" description="FIIND" evidence="7">
    <location>
        <begin position="161"/>
        <end position="448"/>
    </location>
</feature>
<keyword evidence="4" id="KW-0391">Immunity</keyword>
<protein>
    <submittedName>
        <fullName evidence="8">Caspase recruitment domain-containing protein 8-like</fullName>
    </submittedName>
</protein>
<evidence type="ECO:0000313" key="8">
    <source>
        <dbReference type="Ensembl" id="ENSPSIP00000015286.1"/>
    </source>
</evidence>
<sequence length="575" mass="64269">MGLLPDDLVVILAELDQKELKQFKMKLVVFPVKEGCDNIPPGRLEKAKALELCAILKSYYGKDYALQVTMQLLTDIGRSDLAEILGQTTGAGSRSEGQEFDLSCGGATGELLQSLTAWEKERYSWSELERIASSEGGNWSEHSTAEQGRNEKCKLCPREEDLQEKIFPETVCSPDGEQETYRVHLPTAGTFCCSETDLGFEVRAPVTVQYGYDSWDRHLAARSTPKWMVAGPLFSIRAEPARAGAALHLPHFLCLTSAESRGEADAARVQIAHFAEEGMTLEEPTGLRPFHAVLQNPSFSLYGVLLVVSRVLPIPVHALVLIYLALRAADTTLHLYLIPNDHSLEKAIKEHEERNSSFFVDKSPQTKQPLYFHTEYAVSCLPEAEITPWILTFSYTSQEKRQPFIEVYIEEMKRSVQLRVGDRDSAEPCWEATLRPGDVELTGSGKHRIGGGRRKTKRDHLLGALKDLREAELKEFKSKLMDMELEGHHTHIARGDLEKAGPVEIMELLICHYTERDAVEVTRKVLDAINQRDLAEKLCRRSRAAGNEPVGEDQPPLSRGFPCLSASAFPSHSQS</sequence>
<dbReference type="MEROPS" id="S79.A05"/>
<keyword evidence="2" id="KW-0963">Cytoplasm</keyword>
<evidence type="ECO:0000259" key="7">
    <source>
        <dbReference type="PROSITE" id="PS51830"/>
    </source>
</evidence>
<evidence type="ECO:0000256" key="2">
    <source>
        <dbReference type="ARBA" id="ARBA00022490"/>
    </source>
</evidence>
<dbReference type="InterPro" id="IPR051249">
    <property type="entry name" value="NLRP_Inflammasome"/>
</dbReference>
<dbReference type="RefSeq" id="XP_006121165.1">
    <property type="nucleotide sequence ID" value="XM_006121103.3"/>
</dbReference>
<dbReference type="EMBL" id="AGCU01072305">
    <property type="status" value="NOT_ANNOTATED_CDS"/>
    <property type="molecule type" value="Genomic_DNA"/>
</dbReference>
<dbReference type="InterPro" id="IPR025307">
    <property type="entry name" value="FIIND_dom"/>
</dbReference>
<dbReference type="PANTHER" id="PTHR46985">
    <property type="entry name" value="NACHT, LRR AND PYD DOMAINS-CONTAINING PROTEIN 1"/>
    <property type="match status" value="1"/>
</dbReference>
<keyword evidence="9" id="KW-1185">Reference proteome</keyword>
<dbReference type="Pfam" id="PF13553">
    <property type="entry name" value="FIIND"/>
    <property type="match status" value="1"/>
</dbReference>
<reference evidence="8" key="4">
    <citation type="submission" date="2025-09" db="UniProtKB">
        <authorList>
            <consortium name="Ensembl"/>
        </authorList>
    </citation>
    <scope>IDENTIFICATION</scope>
</reference>
<dbReference type="CDD" id="cd08321">
    <property type="entry name" value="Pyrin_ASC-like"/>
    <property type="match status" value="2"/>
</dbReference>
<dbReference type="AlphaFoldDB" id="K7G4S5"/>
<comment type="subcellular location">
    <subcellularLocation>
        <location evidence="1">Cytoplasm</location>
        <location evidence="1">Cytosol</location>
    </subcellularLocation>
</comment>
<feature type="region of interest" description="Disordered" evidence="5">
    <location>
        <begin position="544"/>
        <end position="575"/>
    </location>
</feature>
<dbReference type="KEGG" id="pss:102460748"/>
<dbReference type="SMART" id="SM01289">
    <property type="entry name" value="PYRIN"/>
    <property type="match status" value="2"/>
</dbReference>
<feature type="domain" description="Pyrin" evidence="6">
    <location>
        <begin position="449"/>
        <end position="544"/>
    </location>
</feature>
<evidence type="ECO:0000256" key="4">
    <source>
        <dbReference type="ARBA" id="ARBA00022859"/>
    </source>
</evidence>
<dbReference type="HOGENOM" id="CLU_518359_0_0_1"/>
<dbReference type="InterPro" id="IPR011029">
    <property type="entry name" value="DEATH-like_dom_sf"/>
</dbReference>
<dbReference type="OrthoDB" id="428577at2759"/>
<dbReference type="GO" id="GO:0045087">
    <property type="term" value="P:innate immune response"/>
    <property type="evidence" value="ECO:0007669"/>
    <property type="project" value="UniProtKB-KW"/>
</dbReference>
<dbReference type="GO" id="GO:0061702">
    <property type="term" value="C:canonical inflammasome complex"/>
    <property type="evidence" value="ECO:0007669"/>
    <property type="project" value="TreeGrafter"/>
</dbReference>
<dbReference type="InterPro" id="IPR004020">
    <property type="entry name" value="DAPIN"/>
</dbReference>
<evidence type="ECO:0000256" key="5">
    <source>
        <dbReference type="SAM" id="MobiDB-lite"/>
    </source>
</evidence>
<evidence type="ECO:0000256" key="3">
    <source>
        <dbReference type="ARBA" id="ARBA00022588"/>
    </source>
</evidence>
<dbReference type="Ensembl" id="ENSPSIT00000015357.1">
    <property type="protein sequence ID" value="ENSPSIP00000015286.1"/>
    <property type="gene ID" value="ENSPSIG00000013678.1"/>
</dbReference>
<dbReference type="eggNOG" id="KOG2177">
    <property type="taxonomic scope" value="Eukaryota"/>
</dbReference>
<keyword evidence="3" id="KW-0399">Innate immunity</keyword>
<evidence type="ECO:0000313" key="9">
    <source>
        <dbReference type="Proteomes" id="UP000007267"/>
    </source>
</evidence>
<dbReference type="Pfam" id="PF02758">
    <property type="entry name" value="PYRIN"/>
    <property type="match status" value="2"/>
</dbReference>
<reference evidence="8" key="3">
    <citation type="submission" date="2025-08" db="UniProtKB">
        <authorList>
            <consortium name="Ensembl"/>
        </authorList>
    </citation>
    <scope>IDENTIFICATION</scope>
</reference>